<dbReference type="RefSeq" id="WP_162445928.1">
    <property type="nucleotide sequence ID" value="NZ_CP048222.1"/>
</dbReference>
<evidence type="ECO:0000313" key="1">
    <source>
        <dbReference type="EMBL" id="QHT69945.1"/>
    </source>
</evidence>
<dbReference type="KEGG" id="rhoz:GXP67_26510"/>
<gene>
    <name evidence="1" type="ORF">GXP67_26510</name>
</gene>
<evidence type="ECO:0008006" key="3">
    <source>
        <dbReference type="Google" id="ProtNLM"/>
    </source>
</evidence>
<keyword evidence="2" id="KW-1185">Reference proteome</keyword>
<dbReference type="EMBL" id="CP048222">
    <property type="protein sequence ID" value="QHT69945.1"/>
    <property type="molecule type" value="Genomic_DNA"/>
</dbReference>
<proteinExistence type="predicted"/>
<dbReference type="AlphaFoldDB" id="A0A6C0GPF8"/>
<sequence>MLPTIRADVLVFKTNLRLKKDLKRISANISKEPRIKLWHVDTADTDKVLRIEAVDISATDIIQLIEQAGYQCAELPDE</sequence>
<reference evidence="1 2" key="1">
    <citation type="submission" date="2020-01" db="EMBL/GenBank/DDBJ databases">
        <authorList>
            <person name="Kim M.K."/>
        </authorList>
    </citation>
    <scope>NUCLEOTIDE SEQUENCE [LARGE SCALE GENOMIC DNA]</scope>
    <source>
        <strain evidence="1 2">172606-1</strain>
    </source>
</reference>
<dbReference type="Proteomes" id="UP000480178">
    <property type="component" value="Chromosome"/>
</dbReference>
<accession>A0A6C0GPF8</accession>
<organism evidence="1 2">
    <name type="scientific">Rhodocytophaga rosea</name>
    <dbReference type="NCBI Taxonomy" id="2704465"/>
    <lineage>
        <taxon>Bacteria</taxon>
        <taxon>Pseudomonadati</taxon>
        <taxon>Bacteroidota</taxon>
        <taxon>Cytophagia</taxon>
        <taxon>Cytophagales</taxon>
        <taxon>Rhodocytophagaceae</taxon>
        <taxon>Rhodocytophaga</taxon>
    </lineage>
</organism>
<evidence type="ECO:0000313" key="2">
    <source>
        <dbReference type="Proteomes" id="UP000480178"/>
    </source>
</evidence>
<name>A0A6C0GPF8_9BACT</name>
<protein>
    <recommendedName>
        <fullName evidence="3">Copper chaperone</fullName>
    </recommendedName>
</protein>